<dbReference type="Gene3D" id="3.30.360.10">
    <property type="entry name" value="Dihydrodipicolinate Reductase, domain 2"/>
    <property type="match status" value="1"/>
</dbReference>
<dbReference type="SUPFAM" id="SSF55347">
    <property type="entry name" value="Glyceraldehyde-3-phosphate dehydrogenase-like, C-terminal domain"/>
    <property type="match status" value="1"/>
</dbReference>
<sequence length="327" mass="35092">MQPLKIAILSTSRIVEEFLQHLAEMPEISVQALCCRPQSGDKARAWAQRYGVPAVYTDEDACYAAGGFDAVYIGTANHLHYAAAKRALQAGYSVILEKPFTGTAAEARELFALADEKGVMLLEAITVYYLPQYAFLQQELAKIGPVRGAMASFCARSRRYDDFLNGIWNTTFDPACQGGALNDMNVYNLHLLCGLLGAPQKAEYRASRAANGIDTAGLALLDYGEFTAAALGAKDSEGVNGTVIQGPGGYLVVEGGTNALPTVYSVLGGVRGGGARTDAPQAGRFRMAYEFAEFARILQQRDKAAEAAARARTLAVMDLLDELQGRV</sequence>
<dbReference type="AlphaFoldDB" id="A0A9D2FJI7"/>
<accession>A0A9D2FJI7</accession>
<dbReference type="SUPFAM" id="SSF51735">
    <property type="entry name" value="NAD(P)-binding Rossmann-fold domains"/>
    <property type="match status" value="1"/>
</dbReference>
<reference evidence="2" key="1">
    <citation type="journal article" date="2021" name="PeerJ">
        <title>Extensive microbial diversity within the chicken gut microbiome revealed by metagenomics and culture.</title>
        <authorList>
            <person name="Gilroy R."/>
            <person name="Ravi A."/>
            <person name="Getino M."/>
            <person name="Pursley I."/>
            <person name="Horton D.L."/>
            <person name="Alikhan N.F."/>
            <person name="Baker D."/>
            <person name="Gharbi K."/>
            <person name="Hall N."/>
            <person name="Watson M."/>
            <person name="Adriaenssens E.M."/>
            <person name="Foster-Nyarko E."/>
            <person name="Jarju S."/>
            <person name="Secka A."/>
            <person name="Antonio M."/>
            <person name="Oren A."/>
            <person name="Chaudhuri R.R."/>
            <person name="La Ragione R."/>
            <person name="Hildebrand F."/>
            <person name="Pallen M.J."/>
        </authorList>
    </citation>
    <scope>NUCLEOTIDE SEQUENCE</scope>
    <source>
        <strain evidence="2">CHK188-11489</strain>
    </source>
</reference>
<organism evidence="2 3">
    <name type="scientific">Candidatus Gemmiger avistercoris</name>
    <dbReference type="NCBI Taxonomy" id="2838606"/>
    <lineage>
        <taxon>Bacteria</taxon>
        <taxon>Bacillati</taxon>
        <taxon>Bacillota</taxon>
        <taxon>Clostridia</taxon>
        <taxon>Eubacteriales</taxon>
        <taxon>Gemmiger</taxon>
    </lineage>
</organism>
<evidence type="ECO:0000259" key="1">
    <source>
        <dbReference type="Pfam" id="PF01408"/>
    </source>
</evidence>
<dbReference type="PANTHER" id="PTHR43054:SF1">
    <property type="entry name" value="SCYLLO-INOSITOL 2-DEHYDROGENASE (NADP(+)) IOLU"/>
    <property type="match status" value="1"/>
</dbReference>
<reference evidence="2" key="2">
    <citation type="submission" date="2021-04" db="EMBL/GenBank/DDBJ databases">
        <authorList>
            <person name="Gilroy R."/>
        </authorList>
    </citation>
    <scope>NUCLEOTIDE SEQUENCE</scope>
    <source>
        <strain evidence="2">CHK188-11489</strain>
    </source>
</reference>
<evidence type="ECO:0000313" key="3">
    <source>
        <dbReference type="Proteomes" id="UP000824105"/>
    </source>
</evidence>
<evidence type="ECO:0000313" key="2">
    <source>
        <dbReference type="EMBL" id="HIZ61691.1"/>
    </source>
</evidence>
<dbReference type="InterPro" id="IPR000683">
    <property type="entry name" value="Gfo/Idh/MocA-like_OxRdtase_N"/>
</dbReference>
<dbReference type="Pfam" id="PF01408">
    <property type="entry name" value="GFO_IDH_MocA"/>
    <property type="match status" value="1"/>
</dbReference>
<dbReference type="EMBL" id="DXBF01000023">
    <property type="protein sequence ID" value="HIZ61691.1"/>
    <property type="molecule type" value="Genomic_DNA"/>
</dbReference>
<gene>
    <name evidence="2" type="ORF">H9724_02840</name>
</gene>
<dbReference type="InterPro" id="IPR036291">
    <property type="entry name" value="NAD(P)-bd_dom_sf"/>
</dbReference>
<dbReference type="PANTHER" id="PTHR43054">
    <property type="match status" value="1"/>
</dbReference>
<dbReference type="Proteomes" id="UP000824105">
    <property type="component" value="Unassembled WGS sequence"/>
</dbReference>
<proteinExistence type="predicted"/>
<dbReference type="GO" id="GO:0000166">
    <property type="term" value="F:nucleotide binding"/>
    <property type="evidence" value="ECO:0007669"/>
    <property type="project" value="InterPro"/>
</dbReference>
<comment type="caution">
    <text evidence="2">The sequence shown here is derived from an EMBL/GenBank/DDBJ whole genome shotgun (WGS) entry which is preliminary data.</text>
</comment>
<feature type="domain" description="Gfo/Idh/MocA-like oxidoreductase N-terminal" evidence="1">
    <location>
        <begin position="5"/>
        <end position="122"/>
    </location>
</feature>
<name>A0A9D2FJI7_9FIRM</name>
<dbReference type="Gene3D" id="3.40.50.720">
    <property type="entry name" value="NAD(P)-binding Rossmann-like Domain"/>
    <property type="match status" value="1"/>
</dbReference>
<protein>
    <submittedName>
        <fullName evidence="2">Gfo/Idh/MocA family oxidoreductase</fullName>
    </submittedName>
</protein>